<sequence>LRSVLSTRAAKAGSSRRATLTGVLLLSGALTSNAYAVESKDINNYKLYAHSRVIDFKQFICLEKAWTQESNWNPKAIGNRSGRQKAYGIPQIKNNRVRTMDPYTQIDYGLKYIKHRYKGDTCLMLKHLRKHNWA</sequence>
<evidence type="ECO:0000259" key="1">
    <source>
        <dbReference type="Pfam" id="PF01464"/>
    </source>
</evidence>
<organism evidence="2">
    <name type="scientific">uncultured Caudovirales phage</name>
    <dbReference type="NCBI Taxonomy" id="2100421"/>
    <lineage>
        <taxon>Viruses</taxon>
        <taxon>Duplodnaviria</taxon>
        <taxon>Heunggongvirae</taxon>
        <taxon>Uroviricota</taxon>
        <taxon>Caudoviricetes</taxon>
        <taxon>Peduoviridae</taxon>
        <taxon>Maltschvirus</taxon>
        <taxon>Maltschvirus maltsch</taxon>
    </lineage>
</organism>
<name>A0A6J5RB68_9CAUD</name>
<dbReference type="SUPFAM" id="SSF53955">
    <property type="entry name" value="Lysozyme-like"/>
    <property type="match status" value="1"/>
</dbReference>
<protein>
    <submittedName>
        <fullName evidence="2">LT_GEWL domain containing protein</fullName>
    </submittedName>
</protein>
<accession>A0A6J5RB68</accession>
<proteinExistence type="predicted"/>
<gene>
    <name evidence="2" type="ORF">UFOVP1281_1</name>
</gene>
<dbReference type="Pfam" id="PF01464">
    <property type="entry name" value="SLT"/>
    <property type="match status" value="1"/>
</dbReference>
<dbReference type="Gene3D" id="1.10.530.10">
    <property type="match status" value="1"/>
</dbReference>
<feature type="non-terminal residue" evidence="2">
    <location>
        <position position="1"/>
    </location>
</feature>
<dbReference type="InterPro" id="IPR023346">
    <property type="entry name" value="Lysozyme-like_dom_sf"/>
</dbReference>
<evidence type="ECO:0000313" key="2">
    <source>
        <dbReference type="EMBL" id="CAB4194800.1"/>
    </source>
</evidence>
<reference evidence="2" key="1">
    <citation type="submission" date="2020-05" db="EMBL/GenBank/DDBJ databases">
        <authorList>
            <person name="Chiriac C."/>
            <person name="Salcher M."/>
            <person name="Ghai R."/>
            <person name="Kavagutti S V."/>
        </authorList>
    </citation>
    <scope>NUCLEOTIDE SEQUENCE</scope>
</reference>
<dbReference type="InterPro" id="IPR008258">
    <property type="entry name" value="Transglycosylase_SLT_dom_1"/>
</dbReference>
<dbReference type="EMBL" id="LR797227">
    <property type="protein sequence ID" value="CAB4194800.1"/>
    <property type="molecule type" value="Genomic_DNA"/>
</dbReference>
<feature type="domain" description="Transglycosylase SLT" evidence="1">
    <location>
        <begin position="67"/>
        <end position="118"/>
    </location>
</feature>